<dbReference type="EMBL" id="QTJV01000001">
    <property type="protein sequence ID" value="RFM36198.1"/>
    <property type="molecule type" value="Genomic_DNA"/>
</dbReference>
<reference evidence="3 4" key="1">
    <citation type="submission" date="2018-08" db="EMBL/GenBank/DDBJ databases">
        <title>Chitinophaga sp. K20C18050901, a novel bacterium isolated from forest soil.</title>
        <authorList>
            <person name="Wang C."/>
        </authorList>
    </citation>
    <scope>NUCLEOTIDE SEQUENCE [LARGE SCALE GENOMIC DNA]</scope>
    <source>
        <strain evidence="3 4">K20C18050901</strain>
    </source>
</reference>
<dbReference type="CDD" id="cd07197">
    <property type="entry name" value="nitrilase"/>
    <property type="match status" value="1"/>
</dbReference>
<dbReference type="RefSeq" id="WP_116851525.1">
    <property type="nucleotide sequence ID" value="NZ_QTJV01000001.1"/>
</dbReference>
<dbReference type="InterPro" id="IPR050345">
    <property type="entry name" value="Aliph_Amidase/BUP"/>
</dbReference>
<evidence type="ECO:0000259" key="2">
    <source>
        <dbReference type="Pfam" id="PF00795"/>
    </source>
</evidence>
<dbReference type="PANTHER" id="PTHR43674">
    <property type="entry name" value="NITRILASE C965.09-RELATED"/>
    <property type="match status" value="1"/>
</dbReference>
<organism evidence="3 4">
    <name type="scientific">Chitinophaga silvisoli</name>
    <dbReference type="NCBI Taxonomy" id="2291814"/>
    <lineage>
        <taxon>Bacteria</taxon>
        <taxon>Pseudomonadati</taxon>
        <taxon>Bacteroidota</taxon>
        <taxon>Chitinophagia</taxon>
        <taxon>Chitinophagales</taxon>
        <taxon>Chitinophagaceae</taxon>
        <taxon>Chitinophaga</taxon>
    </lineage>
</organism>
<accession>A0A3E1P848</accession>
<dbReference type="GO" id="GO:0016811">
    <property type="term" value="F:hydrolase activity, acting on carbon-nitrogen (but not peptide) bonds, in linear amides"/>
    <property type="evidence" value="ECO:0007669"/>
    <property type="project" value="UniProtKB-ARBA"/>
</dbReference>
<gene>
    <name evidence="3" type="ORF">DXN04_01430</name>
</gene>
<dbReference type="Gene3D" id="3.60.110.10">
    <property type="entry name" value="Carbon-nitrogen hydrolase"/>
    <property type="match status" value="1"/>
</dbReference>
<dbReference type="SUPFAM" id="SSF56317">
    <property type="entry name" value="Carbon-nitrogen hydrolase"/>
    <property type="match status" value="1"/>
</dbReference>
<dbReference type="InterPro" id="IPR036526">
    <property type="entry name" value="C-N_Hydrolase_sf"/>
</dbReference>
<protein>
    <submittedName>
        <fullName evidence="3">Carbon-nitrogen hydrolase family protein</fullName>
    </submittedName>
</protein>
<feature type="domain" description="CN hydrolase" evidence="2">
    <location>
        <begin position="7"/>
        <end position="249"/>
    </location>
</feature>
<evidence type="ECO:0000313" key="3">
    <source>
        <dbReference type="EMBL" id="RFM36198.1"/>
    </source>
</evidence>
<sequence>MKIALASPPFPSSIQDGLTWTEKLVKEAADKQAAIICFPESFIPGYPGMGYAPEERNPENLQNALNQVCAIAAENKMAIVMPMDWYGASQELLNVAFVIDAGGKVLGYQTKNQLDPTEDVLWVPGTTRSIFEVDGVKIGITICHEGFRYPESVRWAAQQDAKIVFFPHFVGSNTEGVLPVEWGSPQSPYYEKAVMMRAMENTIYVGSSNYASRYPEAASSLIAPDGRCVVHGEYGKPGVVVAEIDTSLATGLLAKRFKKWLYA</sequence>
<keyword evidence="4" id="KW-1185">Reference proteome</keyword>
<dbReference type="Proteomes" id="UP000261174">
    <property type="component" value="Unassembled WGS sequence"/>
</dbReference>
<dbReference type="PANTHER" id="PTHR43674:SF2">
    <property type="entry name" value="BETA-UREIDOPROPIONASE"/>
    <property type="match status" value="1"/>
</dbReference>
<evidence type="ECO:0000313" key="4">
    <source>
        <dbReference type="Proteomes" id="UP000261174"/>
    </source>
</evidence>
<dbReference type="AlphaFoldDB" id="A0A3E1P848"/>
<comment type="caution">
    <text evidence="3">The sequence shown here is derived from an EMBL/GenBank/DDBJ whole genome shotgun (WGS) entry which is preliminary data.</text>
</comment>
<dbReference type="Pfam" id="PF00795">
    <property type="entry name" value="CN_hydrolase"/>
    <property type="match status" value="1"/>
</dbReference>
<evidence type="ECO:0000256" key="1">
    <source>
        <dbReference type="ARBA" id="ARBA00022801"/>
    </source>
</evidence>
<keyword evidence="1 3" id="KW-0378">Hydrolase</keyword>
<proteinExistence type="predicted"/>
<dbReference type="InterPro" id="IPR003010">
    <property type="entry name" value="C-N_Hydrolase"/>
</dbReference>
<dbReference type="OrthoDB" id="9811121at2"/>
<name>A0A3E1P848_9BACT</name>